<proteinExistence type="predicted"/>
<dbReference type="EMBL" id="AC084319">
    <property type="protein sequence ID" value="AAG59666.1"/>
    <property type="molecule type" value="Genomic_DNA"/>
</dbReference>
<reference evidence="3" key="2">
    <citation type="journal article" date="2008" name="Nucleic Acids Res.">
        <title>The rice annotation project database (RAP-DB): 2008 update.</title>
        <authorList>
            <consortium name="The rice annotation project (RAP)"/>
        </authorList>
    </citation>
    <scope>GENOME REANNOTATION</scope>
    <source>
        <strain evidence="3">cv. Nipponbare</strain>
    </source>
</reference>
<sequence length="185" mass="19873">MGKKTGDLQQISTMHKIYSIMSLNPVFSIALGLRPCAGKRLGAPARRQQVVPPCVPSLRSSPRSPPCLPTSFNSAIPPPSYLLAARSLAGRRSRRSSPPRADRGATGRRAAPPCARDAAAAAPPCPRPTPPRAVPWQLAPPPLLPAARWPRIAAATAGFWSGNRDRDWGFGSFIEPRGDLKRAYL</sequence>
<evidence type="ECO:0000313" key="3">
    <source>
        <dbReference type="Proteomes" id="UP000000763"/>
    </source>
</evidence>
<feature type="compositionally biased region" description="Pro residues" evidence="1">
    <location>
        <begin position="123"/>
        <end position="134"/>
    </location>
</feature>
<feature type="compositionally biased region" description="Low complexity" evidence="1">
    <location>
        <begin position="107"/>
        <end position="122"/>
    </location>
</feature>
<name>Q9AY89_ORYSJ</name>
<gene>
    <name evidence="2" type="primary">OSJNBa0004B24.23</name>
</gene>
<feature type="region of interest" description="Disordered" evidence="1">
    <location>
        <begin position="88"/>
        <end position="134"/>
    </location>
</feature>
<accession>Q9AY89</accession>
<dbReference type="AlphaFoldDB" id="Q9AY89"/>
<feature type="region of interest" description="Disordered" evidence="1">
    <location>
        <begin position="46"/>
        <end position="72"/>
    </location>
</feature>
<protein>
    <submittedName>
        <fullName evidence="2">Uncharacterized protein</fullName>
    </submittedName>
</protein>
<evidence type="ECO:0000313" key="2">
    <source>
        <dbReference type="EMBL" id="AAG59666.1"/>
    </source>
</evidence>
<evidence type="ECO:0000256" key="1">
    <source>
        <dbReference type="SAM" id="MobiDB-lite"/>
    </source>
</evidence>
<reference evidence="3" key="1">
    <citation type="journal article" date="2005" name="Nature">
        <title>The map-based sequence of the rice genome.</title>
        <authorList>
            <consortium name="International rice genome sequencing project (IRGSP)"/>
            <person name="Matsumoto T."/>
            <person name="Wu J."/>
            <person name="Kanamori H."/>
            <person name="Katayose Y."/>
            <person name="Fujisawa M."/>
            <person name="Namiki N."/>
            <person name="Mizuno H."/>
            <person name="Yamamoto K."/>
            <person name="Antonio B.A."/>
            <person name="Baba T."/>
            <person name="Sakata K."/>
            <person name="Nagamura Y."/>
            <person name="Aoki H."/>
            <person name="Arikawa K."/>
            <person name="Arita K."/>
            <person name="Bito T."/>
            <person name="Chiden Y."/>
            <person name="Fujitsuka N."/>
            <person name="Fukunaka R."/>
            <person name="Hamada M."/>
            <person name="Harada C."/>
            <person name="Hayashi A."/>
            <person name="Hijishita S."/>
            <person name="Honda M."/>
            <person name="Hosokawa S."/>
            <person name="Ichikawa Y."/>
            <person name="Idonuma A."/>
            <person name="Iijima M."/>
            <person name="Ikeda M."/>
            <person name="Ikeno M."/>
            <person name="Ito K."/>
            <person name="Ito S."/>
            <person name="Ito T."/>
            <person name="Ito Y."/>
            <person name="Ito Y."/>
            <person name="Iwabuchi A."/>
            <person name="Kamiya K."/>
            <person name="Karasawa W."/>
            <person name="Kurita K."/>
            <person name="Katagiri S."/>
            <person name="Kikuta A."/>
            <person name="Kobayashi H."/>
            <person name="Kobayashi N."/>
            <person name="Machita K."/>
            <person name="Maehara T."/>
            <person name="Masukawa M."/>
            <person name="Mizubayashi T."/>
            <person name="Mukai Y."/>
            <person name="Nagasaki H."/>
            <person name="Nagata Y."/>
            <person name="Naito S."/>
            <person name="Nakashima M."/>
            <person name="Nakama Y."/>
            <person name="Nakamichi Y."/>
            <person name="Nakamura M."/>
            <person name="Meguro A."/>
            <person name="Negishi M."/>
            <person name="Ohta I."/>
            <person name="Ohta T."/>
            <person name="Okamoto M."/>
            <person name="Ono N."/>
            <person name="Saji S."/>
            <person name="Sakaguchi M."/>
            <person name="Sakai K."/>
            <person name="Shibata M."/>
            <person name="Shimokawa T."/>
            <person name="Song J."/>
            <person name="Takazaki Y."/>
            <person name="Terasawa K."/>
            <person name="Tsugane M."/>
            <person name="Tsuji K."/>
            <person name="Ueda S."/>
            <person name="Waki K."/>
            <person name="Yamagata H."/>
            <person name="Yamamoto M."/>
            <person name="Yamamoto S."/>
            <person name="Yamane H."/>
            <person name="Yoshiki S."/>
            <person name="Yoshihara R."/>
            <person name="Yukawa K."/>
            <person name="Zhong H."/>
            <person name="Yano M."/>
            <person name="Yuan Q."/>
            <person name="Ouyang S."/>
            <person name="Liu J."/>
            <person name="Jones K.M."/>
            <person name="Gansberger K."/>
            <person name="Moffat K."/>
            <person name="Hill J."/>
            <person name="Bera J."/>
            <person name="Fadrosh D."/>
            <person name="Jin S."/>
            <person name="Johri S."/>
            <person name="Kim M."/>
            <person name="Overton L."/>
            <person name="Reardon M."/>
            <person name="Tsitrin T."/>
            <person name="Vuong H."/>
            <person name="Weaver B."/>
            <person name="Ciecko A."/>
            <person name="Tallon L."/>
            <person name="Jackson J."/>
            <person name="Pai G."/>
            <person name="Aken S.V."/>
            <person name="Utterback T."/>
            <person name="Reidmuller S."/>
            <person name="Feldblyum T."/>
            <person name="Hsiao J."/>
            <person name="Zismann V."/>
            <person name="Iobst S."/>
            <person name="de Vazeille A.R."/>
            <person name="Buell C.R."/>
            <person name="Ying K."/>
            <person name="Li Y."/>
            <person name="Lu T."/>
            <person name="Huang Y."/>
            <person name="Zhao Q."/>
            <person name="Feng Q."/>
            <person name="Zhang L."/>
            <person name="Zhu J."/>
            <person name="Weng Q."/>
            <person name="Mu J."/>
            <person name="Lu Y."/>
            <person name="Fan D."/>
            <person name="Liu Y."/>
            <person name="Guan J."/>
            <person name="Zhang Y."/>
            <person name="Yu S."/>
            <person name="Liu X."/>
            <person name="Zhang Y."/>
            <person name="Hong G."/>
            <person name="Han B."/>
            <person name="Choisne N."/>
            <person name="Demange N."/>
            <person name="Orjeda G."/>
            <person name="Samain S."/>
            <person name="Cattolico L."/>
            <person name="Pelletier E."/>
            <person name="Couloux A."/>
            <person name="Segurens B."/>
            <person name="Wincker P."/>
            <person name="D'Hont A."/>
            <person name="Scarpelli C."/>
            <person name="Weissenbach J."/>
            <person name="Salanoubat M."/>
            <person name="Quetier F."/>
            <person name="Yu Y."/>
            <person name="Kim H.R."/>
            <person name="Rambo T."/>
            <person name="Currie J."/>
            <person name="Collura K."/>
            <person name="Luo M."/>
            <person name="Yang T."/>
            <person name="Ammiraju J.S.S."/>
            <person name="Engler F."/>
            <person name="Soderlund C."/>
            <person name="Wing R.A."/>
            <person name="Palmer L.E."/>
            <person name="de la Bastide M."/>
            <person name="Spiegel L."/>
            <person name="Nascimento L."/>
            <person name="Zutavern T."/>
            <person name="O'Shaughnessy A."/>
            <person name="Dike S."/>
            <person name="Dedhia N."/>
            <person name="Preston R."/>
            <person name="Balija V."/>
            <person name="McCombie W.R."/>
            <person name="Chow T."/>
            <person name="Chen H."/>
            <person name="Chung M."/>
            <person name="Chen C."/>
            <person name="Shaw J."/>
            <person name="Wu H."/>
            <person name="Hsiao K."/>
            <person name="Chao Y."/>
            <person name="Chu M."/>
            <person name="Cheng C."/>
            <person name="Hour A."/>
            <person name="Lee P."/>
            <person name="Lin S."/>
            <person name="Lin Y."/>
            <person name="Liou J."/>
            <person name="Liu S."/>
            <person name="Hsing Y."/>
            <person name="Raghuvanshi S."/>
            <person name="Mohanty A."/>
            <person name="Bharti A.K."/>
            <person name="Gaur A."/>
            <person name="Gupta V."/>
            <person name="Kumar D."/>
            <person name="Ravi V."/>
            <person name="Vij S."/>
            <person name="Kapur A."/>
            <person name="Khurana P."/>
            <person name="Khurana P."/>
            <person name="Khurana J.P."/>
            <person name="Tyagi A.K."/>
            <person name="Gaikwad K."/>
            <person name="Singh A."/>
            <person name="Dalal V."/>
            <person name="Srivastava S."/>
            <person name="Dixit A."/>
            <person name="Pal A.K."/>
            <person name="Ghazi I.A."/>
            <person name="Yadav M."/>
            <person name="Pandit A."/>
            <person name="Bhargava A."/>
            <person name="Sureshbabu K."/>
            <person name="Batra K."/>
            <person name="Sharma T.R."/>
            <person name="Mohapatra T."/>
            <person name="Singh N.K."/>
            <person name="Messing J."/>
            <person name="Nelson A.B."/>
            <person name="Fuks G."/>
            <person name="Kavchok S."/>
            <person name="Keizer G."/>
            <person name="Linton E."/>
            <person name="Llaca V."/>
            <person name="Song R."/>
            <person name="Tanyolac B."/>
            <person name="Young S."/>
            <person name="Ho-Il K."/>
            <person name="Hahn J.H."/>
            <person name="Sangsakoo G."/>
            <person name="Vanavichit A."/>
            <person name="de Mattos Luiz.A.T."/>
            <person name="Zimmer P.D."/>
            <person name="Malone G."/>
            <person name="Dellagostin O."/>
            <person name="de Oliveira A.C."/>
            <person name="Bevan M."/>
            <person name="Bancroft I."/>
            <person name="Minx P."/>
            <person name="Cordum H."/>
            <person name="Wilson R."/>
            <person name="Cheng Z."/>
            <person name="Jin W."/>
            <person name="Jiang J."/>
            <person name="Leong S.A."/>
            <person name="Iwama H."/>
            <person name="Gojobori T."/>
            <person name="Itoh T."/>
            <person name="Niimura Y."/>
            <person name="Fujii Y."/>
            <person name="Habara T."/>
            <person name="Sakai H."/>
            <person name="Sato Y."/>
            <person name="Wilson G."/>
            <person name="Kumar K."/>
            <person name="McCouch S."/>
            <person name="Juretic N."/>
            <person name="Hoen D."/>
            <person name="Wright S."/>
            <person name="Bruskiewich R."/>
            <person name="Bureau T."/>
            <person name="Miyao A."/>
            <person name="Hirochika H."/>
            <person name="Nishikawa T."/>
            <person name="Kadowaki K."/>
            <person name="Sugiura M."/>
            <person name="Burr B."/>
            <person name="Sasaki T."/>
        </authorList>
    </citation>
    <scope>NUCLEOTIDE SEQUENCE [LARGE SCALE GENOMIC DNA]</scope>
    <source>
        <strain evidence="3">cv. Nipponbare</strain>
    </source>
</reference>
<dbReference type="Proteomes" id="UP000000763">
    <property type="component" value="Chromosome 3"/>
</dbReference>
<organism evidence="2 3">
    <name type="scientific">Oryza sativa subsp. japonica</name>
    <name type="common">Rice</name>
    <dbReference type="NCBI Taxonomy" id="39947"/>
    <lineage>
        <taxon>Eukaryota</taxon>
        <taxon>Viridiplantae</taxon>
        <taxon>Streptophyta</taxon>
        <taxon>Embryophyta</taxon>
        <taxon>Tracheophyta</taxon>
        <taxon>Spermatophyta</taxon>
        <taxon>Magnoliopsida</taxon>
        <taxon>Liliopsida</taxon>
        <taxon>Poales</taxon>
        <taxon>Poaceae</taxon>
        <taxon>BOP clade</taxon>
        <taxon>Oryzoideae</taxon>
        <taxon>Oryzeae</taxon>
        <taxon>Oryzinae</taxon>
        <taxon>Oryza</taxon>
        <taxon>Oryza sativa</taxon>
    </lineage>
</organism>